<keyword evidence="2" id="KW-0812">Transmembrane</keyword>
<comment type="caution">
    <text evidence="3">The sequence shown here is derived from an EMBL/GenBank/DDBJ whole genome shotgun (WGS) entry which is preliminary data.</text>
</comment>
<dbReference type="PANTHER" id="PTHR30441:SF8">
    <property type="entry name" value="DUF748 DOMAIN-CONTAINING PROTEIN"/>
    <property type="match status" value="1"/>
</dbReference>
<organism evidence="3 4">
    <name type="scientific">Tunturiibacter lichenicola</name>
    <dbReference type="NCBI Taxonomy" id="2051959"/>
    <lineage>
        <taxon>Bacteria</taxon>
        <taxon>Pseudomonadati</taxon>
        <taxon>Acidobacteriota</taxon>
        <taxon>Terriglobia</taxon>
        <taxon>Terriglobales</taxon>
        <taxon>Acidobacteriaceae</taxon>
        <taxon>Tunturiibacter</taxon>
    </lineage>
</organism>
<name>A0A7W8JB01_9BACT</name>
<dbReference type="PANTHER" id="PTHR30441">
    <property type="entry name" value="DUF748 DOMAIN-CONTAINING PROTEIN"/>
    <property type="match status" value="1"/>
</dbReference>
<sequence length="553" mass="59916">MKDEVMETASTERRSRWLLWMGGSFAVLLVAGALAVRWGLRQMQPMLRKKVVETLSARFHSPVELDRLELSMTREMIVTGGGLRILYLAGPTKPDARPDAPPMLEIDRFEFRAGWRELLRPTTRLVTVKVQGLRVNIPPKGERGARQPDDPKRAGQPALGIVVDRIECTDAKVTLETSKPGKKPLVFAIKSVLLTDVGAKKPLNYTAVLVNPKPVGEVRSSGHFGPWQGDNPRDTPLDGDYEFTHADLSSIHGLGGILSSTGRFGGTLGNLTADGTTETPDFRLDISDHAVPLHTEFHAVVDGTTGDTWLDPVRARLGRTEITARGAVTRAVGVSGHNTDLSVVIERGRLEDILSLALKSNPPLMRGGLTAKVHFVDPAGPVSVSRKMRAEGTFAIKDGMLNNPEMQAKMDSLSMRAQGKPKQANAQEAEVVGSALSGKFSIANAVLEVTDLNYQMPGAQMLADGQMQLVPSTFEFHGKVRTQATASQMTTGWKSMLLSPFDKLLKKNGAGLELPIKVTGTRSTYDLRLDFPHDTRAPAGLPTPATGLPTPAK</sequence>
<dbReference type="AlphaFoldDB" id="A0A7W8JB01"/>
<proteinExistence type="predicted"/>
<dbReference type="EMBL" id="JACHDZ010000004">
    <property type="protein sequence ID" value="MBB5344652.1"/>
    <property type="molecule type" value="Genomic_DNA"/>
</dbReference>
<protein>
    <recommendedName>
        <fullName evidence="5">AsmA-like C-terminal domain-containing protein</fullName>
    </recommendedName>
</protein>
<dbReference type="Proteomes" id="UP000569092">
    <property type="component" value="Unassembled WGS sequence"/>
</dbReference>
<gene>
    <name evidence="3" type="ORF">HDF10_002638</name>
</gene>
<evidence type="ECO:0000313" key="4">
    <source>
        <dbReference type="Proteomes" id="UP000569092"/>
    </source>
</evidence>
<feature type="region of interest" description="Disordered" evidence="1">
    <location>
        <begin position="533"/>
        <end position="553"/>
    </location>
</feature>
<feature type="transmembrane region" description="Helical" evidence="2">
    <location>
        <begin position="17"/>
        <end position="40"/>
    </location>
</feature>
<dbReference type="InterPro" id="IPR052894">
    <property type="entry name" value="AsmA-related"/>
</dbReference>
<evidence type="ECO:0000313" key="3">
    <source>
        <dbReference type="EMBL" id="MBB5344652.1"/>
    </source>
</evidence>
<accession>A0A7W8JB01</accession>
<keyword evidence="2" id="KW-0472">Membrane</keyword>
<dbReference type="GO" id="GO:0090313">
    <property type="term" value="P:regulation of protein targeting to membrane"/>
    <property type="evidence" value="ECO:0007669"/>
    <property type="project" value="TreeGrafter"/>
</dbReference>
<feature type="compositionally biased region" description="Low complexity" evidence="1">
    <location>
        <begin position="537"/>
        <end position="553"/>
    </location>
</feature>
<evidence type="ECO:0000256" key="1">
    <source>
        <dbReference type="SAM" id="MobiDB-lite"/>
    </source>
</evidence>
<keyword evidence="2" id="KW-1133">Transmembrane helix</keyword>
<dbReference type="GO" id="GO:0005886">
    <property type="term" value="C:plasma membrane"/>
    <property type="evidence" value="ECO:0007669"/>
    <property type="project" value="TreeGrafter"/>
</dbReference>
<evidence type="ECO:0000256" key="2">
    <source>
        <dbReference type="SAM" id="Phobius"/>
    </source>
</evidence>
<evidence type="ECO:0008006" key="5">
    <source>
        <dbReference type="Google" id="ProtNLM"/>
    </source>
</evidence>
<reference evidence="3 4" key="1">
    <citation type="submission" date="2020-08" db="EMBL/GenBank/DDBJ databases">
        <title>Genomic Encyclopedia of Type Strains, Phase IV (KMG-V): Genome sequencing to study the core and pangenomes of soil and plant-associated prokaryotes.</title>
        <authorList>
            <person name="Whitman W."/>
        </authorList>
    </citation>
    <scope>NUCLEOTIDE SEQUENCE [LARGE SCALE GENOMIC DNA]</scope>
    <source>
        <strain evidence="3 4">M8US30</strain>
    </source>
</reference>